<feature type="compositionally biased region" description="Basic residues" evidence="1">
    <location>
        <begin position="1"/>
        <end position="11"/>
    </location>
</feature>
<name>A0A0C9ZFD5_9AGAM</name>
<feature type="region of interest" description="Disordered" evidence="1">
    <location>
        <begin position="1"/>
        <end position="54"/>
    </location>
</feature>
<protein>
    <recommendedName>
        <fullName evidence="4">DDE-1 domain-containing protein</fullName>
    </recommendedName>
</protein>
<dbReference type="PANTHER" id="PTHR35871:SF1">
    <property type="entry name" value="CXC1-LIKE CYSTEINE CLUSTER ASSOCIATED WITH KDZ TRANSPOSASES DOMAIN-CONTAINING PROTEIN"/>
    <property type="match status" value="1"/>
</dbReference>
<dbReference type="EMBL" id="KN833714">
    <property type="protein sequence ID" value="KIK24654.1"/>
    <property type="molecule type" value="Genomic_DNA"/>
</dbReference>
<feature type="compositionally biased region" description="Polar residues" evidence="1">
    <location>
        <begin position="35"/>
        <end position="47"/>
    </location>
</feature>
<feature type="compositionally biased region" description="Polar residues" evidence="1">
    <location>
        <begin position="12"/>
        <end position="28"/>
    </location>
</feature>
<dbReference type="PANTHER" id="PTHR35871">
    <property type="entry name" value="EXPRESSED PROTEIN"/>
    <property type="match status" value="1"/>
</dbReference>
<dbReference type="HOGENOM" id="CLU_005726_6_2_1"/>
<reference evidence="3" key="2">
    <citation type="submission" date="2015-01" db="EMBL/GenBank/DDBJ databases">
        <title>Evolutionary Origins and Diversification of the Mycorrhizal Mutualists.</title>
        <authorList>
            <consortium name="DOE Joint Genome Institute"/>
            <consortium name="Mycorrhizal Genomics Consortium"/>
            <person name="Kohler A."/>
            <person name="Kuo A."/>
            <person name="Nagy L.G."/>
            <person name="Floudas D."/>
            <person name="Copeland A."/>
            <person name="Barry K.W."/>
            <person name="Cichocki N."/>
            <person name="Veneault-Fourrey C."/>
            <person name="LaButti K."/>
            <person name="Lindquist E.A."/>
            <person name="Lipzen A."/>
            <person name="Lundell T."/>
            <person name="Morin E."/>
            <person name="Murat C."/>
            <person name="Riley R."/>
            <person name="Ohm R."/>
            <person name="Sun H."/>
            <person name="Tunlid A."/>
            <person name="Henrissat B."/>
            <person name="Grigoriev I.V."/>
            <person name="Hibbett D.S."/>
            <person name="Martin F."/>
        </authorList>
    </citation>
    <scope>NUCLEOTIDE SEQUENCE [LARGE SCALE GENOMIC DNA]</scope>
    <source>
        <strain evidence="3">441</strain>
    </source>
</reference>
<reference evidence="2 3" key="1">
    <citation type="submission" date="2014-04" db="EMBL/GenBank/DDBJ databases">
        <authorList>
            <consortium name="DOE Joint Genome Institute"/>
            <person name="Kuo A."/>
            <person name="Kohler A."/>
            <person name="Costa M.D."/>
            <person name="Nagy L.G."/>
            <person name="Floudas D."/>
            <person name="Copeland A."/>
            <person name="Barry K.W."/>
            <person name="Cichocki N."/>
            <person name="Veneault-Fourrey C."/>
            <person name="LaButti K."/>
            <person name="Lindquist E.A."/>
            <person name="Lipzen A."/>
            <person name="Lundell T."/>
            <person name="Morin E."/>
            <person name="Murat C."/>
            <person name="Sun H."/>
            <person name="Tunlid A."/>
            <person name="Henrissat B."/>
            <person name="Grigoriev I.V."/>
            <person name="Hibbett D.S."/>
            <person name="Martin F."/>
            <person name="Nordberg H.P."/>
            <person name="Cantor M.N."/>
            <person name="Hua S.X."/>
        </authorList>
    </citation>
    <scope>NUCLEOTIDE SEQUENCE [LARGE SCALE GENOMIC DNA]</scope>
    <source>
        <strain evidence="2 3">441</strain>
    </source>
</reference>
<evidence type="ECO:0000313" key="2">
    <source>
        <dbReference type="EMBL" id="KIK24654.1"/>
    </source>
</evidence>
<sequence>MPGGHPKKKSKNISGLCNQQKPMPSITESVAADSSVKNSAQGHNIQESDQDESDVENLTIALDGLKINFEVEYEAEMTEDSEVDEEIELEMLNNVEFGQKLAQMVEHEAEKDLDWVPRVLQLADHKFLSDPSSVDDSEGLGVVTEADSDSSHGTGEGLDLEDWEDELHESISTTTMIHDWGTLRTQIQLDLKKKHKELSLAKVNQLMILSNFATLRLKGATQTKASLEIAQQWHIGSGNGSWFAQRVCALARHYQVFEQLPVEKHGGHRLGHSLLHDESVQNHTRRWLSNLKTGEVTPHMLQHALTSTIFPELGINPRQPISEHTARQWLIKLGWRKTVIRKGVYMDGHECADVVEYRQGVFLPVMKEYERRMVHFDGPDLVHVEPDLFPGEKPIKAYFHDECSFHANDNVSHAWLRPGEQPLRKKGRGRLIHVSDFINSESGCLVAGADDGKITWDARKIIYPGANGDPWWTHENLLHQMKEAIEIHNETSPEYQALFIFDNSSAHASLPPDALKAFEMNKTDGHTQKMTTATGEPKGLKSVLEEWGFSVTGLKTKCSPYWGWCKYTSVLYHYREALKPSFASAKQAAHEILDSCPVEVLCRFINRSFRFMSAYRLGLTGKAAEWAVRKQKQHRSVSQQAMMMIEAMLA</sequence>
<gene>
    <name evidence="2" type="ORF">PISMIDRAFT_29102</name>
</gene>
<dbReference type="OrthoDB" id="2449121at2759"/>
<keyword evidence="3" id="KW-1185">Reference proteome</keyword>
<feature type="region of interest" description="Disordered" evidence="1">
    <location>
        <begin position="130"/>
        <end position="158"/>
    </location>
</feature>
<dbReference type="Proteomes" id="UP000054018">
    <property type="component" value="Unassembled WGS sequence"/>
</dbReference>
<dbReference type="AlphaFoldDB" id="A0A0C9ZFD5"/>
<evidence type="ECO:0008006" key="4">
    <source>
        <dbReference type="Google" id="ProtNLM"/>
    </source>
</evidence>
<organism evidence="2 3">
    <name type="scientific">Pisolithus microcarpus 441</name>
    <dbReference type="NCBI Taxonomy" id="765257"/>
    <lineage>
        <taxon>Eukaryota</taxon>
        <taxon>Fungi</taxon>
        <taxon>Dikarya</taxon>
        <taxon>Basidiomycota</taxon>
        <taxon>Agaricomycotina</taxon>
        <taxon>Agaricomycetes</taxon>
        <taxon>Agaricomycetidae</taxon>
        <taxon>Boletales</taxon>
        <taxon>Sclerodermatineae</taxon>
        <taxon>Pisolithaceae</taxon>
        <taxon>Pisolithus</taxon>
    </lineage>
</organism>
<evidence type="ECO:0000313" key="3">
    <source>
        <dbReference type="Proteomes" id="UP000054018"/>
    </source>
</evidence>
<accession>A0A0C9ZFD5</accession>
<proteinExistence type="predicted"/>
<evidence type="ECO:0000256" key="1">
    <source>
        <dbReference type="SAM" id="MobiDB-lite"/>
    </source>
</evidence>